<keyword evidence="3 8" id="KW-0813">Transport</keyword>
<keyword evidence="5" id="KW-1133">Transmembrane helix</keyword>
<dbReference type="GO" id="GO:0016471">
    <property type="term" value="C:vacuolar proton-transporting V-type ATPase complex"/>
    <property type="evidence" value="ECO:0007669"/>
    <property type="project" value="TreeGrafter"/>
</dbReference>
<evidence type="ECO:0000256" key="3">
    <source>
        <dbReference type="ARBA" id="ARBA00022448"/>
    </source>
</evidence>
<evidence type="ECO:0000256" key="8">
    <source>
        <dbReference type="RuleBase" id="RU361189"/>
    </source>
</evidence>
<dbReference type="PANTHER" id="PTHR11629">
    <property type="entry name" value="VACUOLAR PROTON ATPASES"/>
    <property type="match status" value="1"/>
</dbReference>
<dbReference type="GO" id="GO:0007035">
    <property type="term" value="P:vacuolar acidification"/>
    <property type="evidence" value="ECO:0007669"/>
    <property type="project" value="TreeGrafter"/>
</dbReference>
<evidence type="ECO:0000256" key="6">
    <source>
        <dbReference type="ARBA" id="ARBA00023065"/>
    </source>
</evidence>
<keyword evidence="7" id="KW-0472">Membrane</keyword>
<gene>
    <name evidence="9" type="ORF">llap_22913</name>
</gene>
<dbReference type="GO" id="GO:0046961">
    <property type="term" value="F:proton-transporting ATPase activity, rotational mechanism"/>
    <property type="evidence" value="ECO:0007669"/>
    <property type="project" value="InterPro"/>
</dbReference>
<evidence type="ECO:0000256" key="2">
    <source>
        <dbReference type="ARBA" id="ARBA00009904"/>
    </source>
</evidence>
<evidence type="ECO:0000256" key="1">
    <source>
        <dbReference type="ARBA" id="ARBA00004141"/>
    </source>
</evidence>
<dbReference type="Pfam" id="PF01496">
    <property type="entry name" value="V_ATPase_I"/>
    <property type="match status" value="1"/>
</dbReference>
<evidence type="ECO:0000313" key="10">
    <source>
        <dbReference type="Proteomes" id="UP000233556"/>
    </source>
</evidence>
<dbReference type="Proteomes" id="UP000233556">
    <property type="component" value="Unassembled WGS sequence"/>
</dbReference>
<reference evidence="10" key="2">
    <citation type="submission" date="2017-12" db="EMBL/GenBank/DDBJ databases">
        <title>Genome sequence of the Bar-tailed Godwit (Limosa lapponica baueri).</title>
        <authorList>
            <person name="Lima N.C.B."/>
            <person name="Parody-Merino A.M."/>
            <person name="Battley P.F."/>
            <person name="Fidler A.E."/>
            <person name="Prosdocimi F."/>
        </authorList>
    </citation>
    <scope>NUCLEOTIDE SEQUENCE [LARGE SCALE GENOMIC DNA]</scope>
</reference>
<dbReference type="GO" id="GO:0051117">
    <property type="term" value="F:ATPase binding"/>
    <property type="evidence" value="ECO:0007669"/>
    <property type="project" value="TreeGrafter"/>
</dbReference>
<evidence type="ECO:0000256" key="7">
    <source>
        <dbReference type="ARBA" id="ARBA00023136"/>
    </source>
</evidence>
<evidence type="ECO:0000256" key="5">
    <source>
        <dbReference type="ARBA" id="ARBA00022989"/>
    </source>
</evidence>
<comment type="similarity">
    <text evidence="2 8">Belongs to the V-ATPase 116 kDa subunit family.</text>
</comment>
<protein>
    <recommendedName>
        <fullName evidence="8">V-type proton ATPase subunit a</fullName>
    </recommendedName>
</protein>
<evidence type="ECO:0000256" key="4">
    <source>
        <dbReference type="ARBA" id="ARBA00022692"/>
    </source>
</evidence>
<keyword evidence="10" id="KW-1185">Reference proteome</keyword>
<dbReference type="AlphaFoldDB" id="A0A2I0SZ06"/>
<dbReference type="EMBL" id="KZ536391">
    <property type="protein sequence ID" value="PKU26783.1"/>
    <property type="molecule type" value="Genomic_DNA"/>
</dbReference>
<sequence length="109" mass="12162">MNGLHSQIQDLSVVLEETEQYLAQVLDKVVVSLPSWKVQVQKMKAIYLVLNQCSFDVTQKCLIAEVWCPVRDLTQVQDALRQGSGLLDGAHVLVLGFAWYPHVLMPGVA</sequence>
<accession>A0A2I0SZ06</accession>
<dbReference type="InterPro" id="IPR002490">
    <property type="entry name" value="V-ATPase_116kDa_su"/>
</dbReference>
<dbReference type="OrthoDB" id="10264220at2759"/>
<reference evidence="10" key="1">
    <citation type="submission" date="2017-11" db="EMBL/GenBank/DDBJ databases">
        <authorList>
            <person name="Lima N.C."/>
            <person name="Parody-Merino A.M."/>
            <person name="Battley P.F."/>
            <person name="Fidler A.E."/>
            <person name="Prosdocimi F."/>
        </authorList>
    </citation>
    <scope>NUCLEOTIDE SEQUENCE [LARGE SCALE GENOMIC DNA]</scope>
</reference>
<comment type="subcellular location">
    <subcellularLocation>
        <location evidence="1">Membrane</location>
        <topology evidence="1">Multi-pass membrane protein</topology>
    </subcellularLocation>
</comment>
<dbReference type="GO" id="GO:0033179">
    <property type="term" value="C:proton-transporting V-type ATPase, V0 domain"/>
    <property type="evidence" value="ECO:0007669"/>
    <property type="project" value="InterPro"/>
</dbReference>
<dbReference type="PANTHER" id="PTHR11629:SF21">
    <property type="entry name" value="V-TYPE PROTON ATPASE 116 KDA SUBUNIT A 3"/>
    <property type="match status" value="1"/>
</dbReference>
<comment type="function">
    <text evidence="8">Essential component of the vacuolar proton pump (V-ATPase), a multimeric enzyme that catalyzes the translocation of protons across the membranes. Required for assembly and activity of the V-ATPase.</text>
</comment>
<dbReference type="GO" id="GO:0005886">
    <property type="term" value="C:plasma membrane"/>
    <property type="evidence" value="ECO:0007669"/>
    <property type="project" value="TreeGrafter"/>
</dbReference>
<proteinExistence type="inferred from homology"/>
<keyword evidence="4" id="KW-0812">Transmembrane</keyword>
<keyword evidence="6 8" id="KW-0406">Ion transport</keyword>
<keyword evidence="8" id="KW-0375">Hydrogen ion transport</keyword>
<name>A0A2I0SZ06_LIMLA</name>
<evidence type="ECO:0000313" key="9">
    <source>
        <dbReference type="EMBL" id="PKU26783.1"/>
    </source>
</evidence>
<organism evidence="9 10">
    <name type="scientific">Limosa lapponica baueri</name>
    <dbReference type="NCBI Taxonomy" id="1758121"/>
    <lineage>
        <taxon>Eukaryota</taxon>
        <taxon>Metazoa</taxon>
        <taxon>Chordata</taxon>
        <taxon>Craniata</taxon>
        <taxon>Vertebrata</taxon>
        <taxon>Euteleostomi</taxon>
        <taxon>Archelosauria</taxon>
        <taxon>Archosauria</taxon>
        <taxon>Dinosauria</taxon>
        <taxon>Saurischia</taxon>
        <taxon>Theropoda</taxon>
        <taxon>Coelurosauria</taxon>
        <taxon>Aves</taxon>
        <taxon>Neognathae</taxon>
        <taxon>Neoaves</taxon>
        <taxon>Charadriiformes</taxon>
        <taxon>Scolopacidae</taxon>
        <taxon>Limosa</taxon>
    </lineage>
</organism>